<evidence type="ECO:0000256" key="2">
    <source>
        <dbReference type="SAM" id="SignalP"/>
    </source>
</evidence>
<sequence length="77" mass="7958">MQSKIVRALVASVAAGTLASGAAVASTGTALAMPVTTHTTVAKHASTPHPMPTHKKCPKGEHLKKVNGKWSCKKSKK</sequence>
<evidence type="ECO:0000313" key="4">
    <source>
        <dbReference type="Proteomes" id="UP000182375"/>
    </source>
</evidence>
<evidence type="ECO:0000313" key="3">
    <source>
        <dbReference type="EMBL" id="SEB86340.1"/>
    </source>
</evidence>
<dbReference type="Proteomes" id="UP000182375">
    <property type="component" value="Unassembled WGS sequence"/>
</dbReference>
<reference evidence="3 4" key="1">
    <citation type="submission" date="2016-10" db="EMBL/GenBank/DDBJ databases">
        <authorList>
            <person name="de Groot N.N."/>
        </authorList>
    </citation>
    <scope>NUCLEOTIDE SEQUENCE [LARGE SCALE GENOMIC DNA]</scope>
    <source>
        <strain evidence="3 4">DSM 40306</strain>
    </source>
</reference>
<dbReference type="EMBL" id="FNTD01000004">
    <property type="protein sequence ID" value="SEB86340.1"/>
    <property type="molecule type" value="Genomic_DNA"/>
</dbReference>
<accession>A0A1H4MT71</accession>
<name>A0A1H4MT71_9ACTN</name>
<evidence type="ECO:0000256" key="1">
    <source>
        <dbReference type="SAM" id="MobiDB-lite"/>
    </source>
</evidence>
<gene>
    <name evidence="3" type="ORF">SAMN04490357_0583</name>
</gene>
<feature type="compositionally biased region" description="Basic residues" evidence="1">
    <location>
        <begin position="65"/>
        <end position="77"/>
    </location>
</feature>
<dbReference type="GeneID" id="95509854"/>
<dbReference type="AlphaFoldDB" id="A0A1H4MT71"/>
<proteinExistence type="predicted"/>
<dbReference type="RefSeq" id="WP_143060406.1">
    <property type="nucleotide sequence ID" value="NZ_FNTD01000004.1"/>
</dbReference>
<feature type="region of interest" description="Disordered" evidence="1">
    <location>
        <begin position="41"/>
        <end position="77"/>
    </location>
</feature>
<organism evidence="3 4">
    <name type="scientific">Streptomyces misionensis</name>
    <dbReference type="NCBI Taxonomy" id="67331"/>
    <lineage>
        <taxon>Bacteria</taxon>
        <taxon>Bacillati</taxon>
        <taxon>Actinomycetota</taxon>
        <taxon>Actinomycetes</taxon>
        <taxon>Kitasatosporales</taxon>
        <taxon>Streptomycetaceae</taxon>
        <taxon>Streptomyces</taxon>
    </lineage>
</organism>
<protein>
    <submittedName>
        <fullName evidence="3">Uncharacterized protein</fullName>
    </submittedName>
</protein>
<keyword evidence="2" id="KW-0732">Signal</keyword>
<feature type="signal peptide" evidence="2">
    <location>
        <begin position="1"/>
        <end position="25"/>
    </location>
</feature>
<feature type="chain" id="PRO_5039690740" evidence="2">
    <location>
        <begin position="26"/>
        <end position="77"/>
    </location>
</feature>